<dbReference type="Proteomes" id="UP000821866">
    <property type="component" value="Unassembled WGS sequence"/>
</dbReference>
<feature type="region of interest" description="Disordered" evidence="1">
    <location>
        <begin position="160"/>
        <end position="183"/>
    </location>
</feature>
<organism evidence="2 3">
    <name type="scientific">Rhipicephalus microplus</name>
    <name type="common">Cattle tick</name>
    <name type="synonym">Boophilus microplus</name>
    <dbReference type="NCBI Taxonomy" id="6941"/>
    <lineage>
        <taxon>Eukaryota</taxon>
        <taxon>Metazoa</taxon>
        <taxon>Ecdysozoa</taxon>
        <taxon>Arthropoda</taxon>
        <taxon>Chelicerata</taxon>
        <taxon>Arachnida</taxon>
        <taxon>Acari</taxon>
        <taxon>Parasitiformes</taxon>
        <taxon>Ixodida</taxon>
        <taxon>Ixodoidea</taxon>
        <taxon>Ixodidae</taxon>
        <taxon>Rhipicephalinae</taxon>
        <taxon>Rhipicephalus</taxon>
        <taxon>Boophilus</taxon>
    </lineage>
</organism>
<gene>
    <name evidence="2" type="ORF">HPB51_029670</name>
</gene>
<dbReference type="Gene3D" id="3.60.10.10">
    <property type="entry name" value="Endonuclease/exonuclease/phosphatase"/>
    <property type="match status" value="1"/>
</dbReference>
<sequence>MMQKLSKTHKTGGDTTVIYQWNCRGVCNKEVELLLNIDGQENKPDIIALQETNGKPRLPGYVIYIDTTENGTAVLVRSNVVATQHVTAQGGRENMLVEIHARKIGSSGNLFVISVYCRPSERQYNLHRTVSHAKGLAETRSILGAFKAPHTTWGYKLKSIQERESVSQSNGGSRDGPPERAGRNHQMMQECHEGYYARPDVVIRHTRRNMEKERRRLGV</sequence>
<dbReference type="EMBL" id="JABSTU010006861">
    <property type="protein sequence ID" value="KAH7931822.1"/>
    <property type="molecule type" value="Genomic_DNA"/>
</dbReference>
<proteinExistence type="predicted"/>
<evidence type="ECO:0008006" key="4">
    <source>
        <dbReference type="Google" id="ProtNLM"/>
    </source>
</evidence>
<evidence type="ECO:0000256" key="1">
    <source>
        <dbReference type="SAM" id="MobiDB-lite"/>
    </source>
</evidence>
<evidence type="ECO:0000313" key="2">
    <source>
        <dbReference type="EMBL" id="KAH7931822.1"/>
    </source>
</evidence>
<dbReference type="AlphaFoldDB" id="A0A9J6CU56"/>
<accession>A0A9J6CU56</accession>
<evidence type="ECO:0000313" key="3">
    <source>
        <dbReference type="Proteomes" id="UP000821866"/>
    </source>
</evidence>
<reference evidence="2" key="1">
    <citation type="journal article" date="2020" name="Cell">
        <title>Large-Scale Comparative Analyses of Tick Genomes Elucidate Their Genetic Diversity and Vector Capacities.</title>
        <authorList>
            <consortium name="Tick Genome and Microbiome Consortium (TIGMIC)"/>
            <person name="Jia N."/>
            <person name="Wang J."/>
            <person name="Shi W."/>
            <person name="Du L."/>
            <person name="Sun Y."/>
            <person name="Zhan W."/>
            <person name="Jiang J.F."/>
            <person name="Wang Q."/>
            <person name="Zhang B."/>
            <person name="Ji P."/>
            <person name="Bell-Sakyi L."/>
            <person name="Cui X.M."/>
            <person name="Yuan T.T."/>
            <person name="Jiang B.G."/>
            <person name="Yang W.F."/>
            <person name="Lam T.T."/>
            <person name="Chang Q.C."/>
            <person name="Ding S.J."/>
            <person name="Wang X.J."/>
            <person name="Zhu J.G."/>
            <person name="Ruan X.D."/>
            <person name="Zhao L."/>
            <person name="Wei J.T."/>
            <person name="Ye R.Z."/>
            <person name="Que T.C."/>
            <person name="Du C.H."/>
            <person name="Zhou Y.H."/>
            <person name="Cheng J.X."/>
            <person name="Dai P.F."/>
            <person name="Guo W.B."/>
            <person name="Han X.H."/>
            <person name="Huang E.J."/>
            <person name="Li L.F."/>
            <person name="Wei W."/>
            <person name="Gao Y.C."/>
            <person name="Liu J.Z."/>
            <person name="Shao H.Z."/>
            <person name="Wang X."/>
            <person name="Wang C.C."/>
            <person name="Yang T.C."/>
            <person name="Huo Q.B."/>
            <person name="Li W."/>
            <person name="Chen H.Y."/>
            <person name="Chen S.E."/>
            <person name="Zhou L.G."/>
            <person name="Ni X.B."/>
            <person name="Tian J.H."/>
            <person name="Sheng Y."/>
            <person name="Liu T."/>
            <person name="Pan Y.S."/>
            <person name="Xia L.Y."/>
            <person name="Li J."/>
            <person name="Zhao F."/>
            <person name="Cao W.C."/>
        </authorList>
    </citation>
    <scope>NUCLEOTIDE SEQUENCE</scope>
    <source>
        <strain evidence="2">Rmic-2018</strain>
    </source>
</reference>
<dbReference type="SUPFAM" id="SSF56219">
    <property type="entry name" value="DNase I-like"/>
    <property type="match status" value="1"/>
</dbReference>
<reference evidence="2" key="2">
    <citation type="submission" date="2021-09" db="EMBL/GenBank/DDBJ databases">
        <authorList>
            <person name="Jia N."/>
            <person name="Wang J."/>
            <person name="Shi W."/>
            <person name="Du L."/>
            <person name="Sun Y."/>
            <person name="Zhan W."/>
            <person name="Jiang J."/>
            <person name="Wang Q."/>
            <person name="Zhang B."/>
            <person name="Ji P."/>
            <person name="Sakyi L.B."/>
            <person name="Cui X."/>
            <person name="Yuan T."/>
            <person name="Jiang B."/>
            <person name="Yang W."/>
            <person name="Lam T.T.-Y."/>
            <person name="Chang Q."/>
            <person name="Ding S."/>
            <person name="Wang X."/>
            <person name="Zhu J."/>
            <person name="Ruan X."/>
            <person name="Zhao L."/>
            <person name="Wei J."/>
            <person name="Que T."/>
            <person name="Du C."/>
            <person name="Cheng J."/>
            <person name="Dai P."/>
            <person name="Han X."/>
            <person name="Huang E."/>
            <person name="Gao Y."/>
            <person name="Liu J."/>
            <person name="Shao H."/>
            <person name="Ye R."/>
            <person name="Li L."/>
            <person name="Wei W."/>
            <person name="Wang X."/>
            <person name="Wang C."/>
            <person name="Huo Q."/>
            <person name="Li W."/>
            <person name="Guo W."/>
            <person name="Chen H."/>
            <person name="Chen S."/>
            <person name="Zhou L."/>
            <person name="Zhou L."/>
            <person name="Ni X."/>
            <person name="Tian J."/>
            <person name="Zhou Y."/>
            <person name="Sheng Y."/>
            <person name="Liu T."/>
            <person name="Pan Y."/>
            <person name="Xia L."/>
            <person name="Li J."/>
            <person name="Zhao F."/>
            <person name="Cao W."/>
        </authorList>
    </citation>
    <scope>NUCLEOTIDE SEQUENCE</scope>
    <source>
        <strain evidence="2">Rmic-2018</strain>
        <tissue evidence="2">Larvae</tissue>
    </source>
</reference>
<name>A0A9J6CU56_RHIMP</name>
<dbReference type="InterPro" id="IPR036691">
    <property type="entry name" value="Endo/exonu/phosph_ase_sf"/>
</dbReference>
<keyword evidence="3" id="KW-1185">Reference proteome</keyword>
<comment type="caution">
    <text evidence="2">The sequence shown here is derived from an EMBL/GenBank/DDBJ whole genome shotgun (WGS) entry which is preliminary data.</text>
</comment>
<protein>
    <recommendedName>
        <fullName evidence="4">Tick transposon</fullName>
    </recommendedName>
</protein>